<evidence type="ECO:0000313" key="3">
    <source>
        <dbReference type="Proteomes" id="UP001241537"/>
    </source>
</evidence>
<dbReference type="InterPro" id="IPR001387">
    <property type="entry name" value="Cro/C1-type_HTH"/>
</dbReference>
<organism evidence="2 3">
    <name type="scientific">Moryella indoligenes</name>
    <dbReference type="NCBI Taxonomy" id="371674"/>
    <lineage>
        <taxon>Bacteria</taxon>
        <taxon>Bacillati</taxon>
        <taxon>Bacillota</taxon>
        <taxon>Clostridia</taxon>
        <taxon>Lachnospirales</taxon>
        <taxon>Lachnospiraceae</taxon>
        <taxon>Moryella</taxon>
    </lineage>
</organism>
<dbReference type="Gene3D" id="1.10.260.40">
    <property type="entry name" value="lambda repressor-like DNA-binding domains"/>
    <property type="match status" value="1"/>
</dbReference>
<dbReference type="GO" id="GO:0003677">
    <property type="term" value="F:DNA binding"/>
    <property type="evidence" value="ECO:0007669"/>
    <property type="project" value="InterPro"/>
</dbReference>
<dbReference type="CDD" id="cd00093">
    <property type="entry name" value="HTH_XRE"/>
    <property type="match status" value="1"/>
</dbReference>
<dbReference type="Proteomes" id="UP001241537">
    <property type="component" value="Unassembled WGS sequence"/>
</dbReference>
<dbReference type="AlphaFoldDB" id="A0AAE3VBY4"/>
<dbReference type="SMART" id="SM00530">
    <property type="entry name" value="HTH_XRE"/>
    <property type="match status" value="1"/>
</dbReference>
<dbReference type="SUPFAM" id="SSF47413">
    <property type="entry name" value="lambda repressor-like DNA-binding domains"/>
    <property type="match status" value="1"/>
</dbReference>
<dbReference type="InterPro" id="IPR010982">
    <property type="entry name" value="Lambda_DNA-bd_dom_sf"/>
</dbReference>
<dbReference type="EMBL" id="JAUSTO010000013">
    <property type="protein sequence ID" value="MDQ0153155.1"/>
    <property type="molecule type" value="Genomic_DNA"/>
</dbReference>
<proteinExistence type="predicted"/>
<protein>
    <submittedName>
        <fullName evidence="2">Transcriptional regulator with XRE-family HTH domain</fullName>
    </submittedName>
</protein>
<comment type="caution">
    <text evidence="2">The sequence shown here is derived from an EMBL/GenBank/DDBJ whole genome shotgun (WGS) entry which is preliminary data.</text>
</comment>
<evidence type="ECO:0000259" key="1">
    <source>
        <dbReference type="PROSITE" id="PS50943"/>
    </source>
</evidence>
<dbReference type="Pfam" id="PF01381">
    <property type="entry name" value="HTH_3"/>
    <property type="match status" value="1"/>
</dbReference>
<evidence type="ECO:0000313" key="2">
    <source>
        <dbReference type="EMBL" id="MDQ0153155.1"/>
    </source>
</evidence>
<accession>A0AAE3VBY4</accession>
<dbReference type="PROSITE" id="PS50943">
    <property type="entry name" value="HTH_CROC1"/>
    <property type="match status" value="1"/>
</dbReference>
<gene>
    <name evidence="2" type="ORF">J2S20_001864</name>
</gene>
<sequence>MEGYGERLKKLRGNKTLETVASAIGISRSALAMYETEERVPRDDIKIRLAEYFKTTVQKLFFT</sequence>
<feature type="domain" description="HTH cro/C1-type" evidence="1">
    <location>
        <begin position="14"/>
        <end position="60"/>
    </location>
</feature>
<reference evidence="2" key="1">
    <citation type="submission" date="2023-07" db="EMBL/GenBank/DDBJ databases">
        <title>Genomic Encyclopedia of Type Strains, Phase IV (KMG-IV): sequencing the most valuable type-strain genomes for metagenomic binning, comparative biology and taxonomic classification.</title>
        <authorList>
            <person name="Goeker M."/>
        </authorList>
    </citation>
    <scope>NUCLEOTIDE SEQUENCE</scope>
    <source>
        <strain evidence="2">DSM 19659</strain>
    </source>
</reference>
<keyword evidence="3" id="KW-1185">Reference proteome</keyword>
<name>A0AAE3VBY4_9FIRM</name>